<name>A0A2P2JMW5_RHIMU</name>
<evidence type="ECO:0000313" key="2">
    <source>
        <dbReference type="EMBL" id="MBW94816.1"/>
    </source>
</evidence>
<sequence>MLPYHSMTTFAVRVAFSFSFHFLSVLFLVIGGNFVCDVPYCPSVGFLKIFGVETVWKLGK</sequence>
<protein>
    <submittedName>
        <fullName evidence="2">Uncharacterized protein</fullName>
    </submittedName>
</protein>
<accession>A0A2P2JMW5</accession>
<dbReference type="EMBL" id="GGEC01014333">
    <property type="protein sequence ID" value="MBW94816.1"/>
    <property type="molecule type" value="Transcribed_RNA"/>
</dbReference>
<feature type="transmembrane region" description="Helical" evidence="1">
    <location>
        <begin position="12"/>
        <end position="35"/>
    </location>
</feature>
<evidence type="ECO:0000256" key="1">
    <source>
        <dbReference type="SAM" id="Phobius"/>
    </source>
</evidence>
<proteinExistence type="predicted"/>
<keyword evidence="1" id="KW-1133">Transmembrane helix</keyword>
<organism evidence="2">
    <name type="scientific">Rhizophora mucronata</name>
    <name type="common">Asiatic mangrove</name>
    <dbReference type="NCBI Taxonomy" id="61149"/>
    <lineage>
        <taxon>Eukaryota</taxon>
        <taxon>Viridiplantae</taxon>
        <taxon>Streptophyta</taxon>
        <taxon>Embryophyta</taxon>
        <taxon>Tracheophyta</taxon>
        <taxon>Spermatophyta</taxon>
        <taxon>Magnoliopsida</taxon>
        <taxon>eudicotyledons</taxon>
        <taxon>Gunneridae</taxon>
        <taxon>Pentapetalae</taxon>
        <taxon>rosids</taxon>
        <taxon>fabids</taxon>
        <taxon>Malpighiales</taxon>
        <taxon>Rhizophoraceae</taxon>
        <taxon>Rhizophora</taxon>
    </lineage>
</organism>
<keyword evidence="1" id="KW-0472">Membrane</keyword>
<dbReference type="AlphaFoldDB" id="A0A2P2JMW5"/>
<keyword evidence="1" id="KW-0812">Transmembrane</keyword>
<reference evidence="2" key="1">
    <citation type="submission" date="2018-02" db="EMBL/GenBank/DDBJ databases">
        <title>Rhizophora mucronata_Transcriptome.</title>
        <authorList>
            <person name="Meera S.P."/>
            <person name="Sreeshan A."/>
            <person name="Augustine A."/>
        </authorList>
    </citation>
    <scope>NUCLEOTIDE SEQUENCE</scope>
    <source>
        <tissue evidence="2">Leaf</tissue>
    </source>
</reference>